<sequence>MLKALTFDQVHWGNGQHFHCLARVCPLLQWLTFVSCLGYKLQDMKSMLMERRNLESMSPIKRIVSCDGYICWRSRLAELEAKEWLDGALEFVYKPQSSEEPGWDYLTRVEKL</sequence>
<reference evidence="1" key="3">
    <citation type="submission" date="2015-02" db="EMBL/GenBank/DDBJ databases">
        <title>Evolutionary Origins and Diversification of the Mycorrhizal Mutualists.</title>
        <authorList>
            <consortium name="DOE Joint Genome Institute"/>
            <consortium name="Mycorrhizal Genomics Consortium"/>
            <person name="Kohler A."/>
            <person name="Kuo A."/>
            <person name="Nagy L.G."/>
            <person name="Floudas D."/>
            <person name="Copeland A."/>
            <person name="Barry K.W."/>
            <person name="Cichocki N."/>
            <person name="Veneault-Fourrey C."/>
            <person name="LaButti K."/>
            <person name="Lindquist E.A."/>
            <person name="Lipzen A."/>
            <person name="Lundell T."/>
            <person name="Morin E."/>
            <person name="Murat C."/>
            <person name="Riley R."/>
            <person name="Ohm R."/>
            <person name="Sun H."/>
            <person name="Tunlid A."/>
            <person name="Henrissat B."/>
            <person name="Grigoriev I.V."/>
            <person name="Hibbett D.S."/>
            <person name="Martin F."/>
        </authorList>
    </citation>
    <scope>NUCLEOTIDE SEQUENCE</scope>
    <source>
        <strain evidence="1 3">MUT 4182</strain>
    </source>
</reference>
<dbReference type="Proteomes" id="UP000054248">
    <property type="component" value="Unassembled WGS sequence"/>
</dbReference>
<dbReference type="EMBL" id="KN823089">
    <property type="protein sequence ID" value="KIO23261.1"/>
    <property type="molecule type" value="Genomic_DNA"/>
</dbReference>
<dbReference type="EMBL" id="KN823412">
    <property type="protein sequence ID" value="KIO17232.1"/>
    <property type="molecule type" value="Genomic_DNA"/>
</dbReference>
<name>A0A0C3L6Q1_9AGAM</name>
<proteinExistence type="predicted"/>
<keyword evidence="3" id="KW-1185">Reference proteome</keyword>
<feature type="non-terminal residue" evidence="1">
    <location>
        <position position="112"/>
    </location>
</feature>
<gene>
    <name evidence="2" type="ORF">M407DRAFT_244844</name>
    <name evidence="1" type="ORF">M407DRAFT_246813</name>
</gene>
<evidence type="ECO:0000313" key="1">
    <source>
        <dbReference type="EMBL" id="KIO17232.1"/>
    </source>
</evidence>
<dbReference type="AlphaFoldDB" id="A0A0C3L6Q1"/>
<reference evidence="3" key="2">
    <citation type="submission" date="2015-01" db="EMBL/GenBank/DDBJ databases">
        <title>Evolutionary Origins and Diversification of the Mycorrhizal Mutualists.</title>
        <authorList>
            <consortium name="DOE Joint Genome Institute"/>
            <consortium name="Mycorrhizal Genomics Consortium"/>
            <person name="Kohler A."/>
            <person name="Kuo A."/>
            <person name="Nagy L.G."/>
            <person name="Floudas D."/>
            <person name="Copeland A."/>
            <person name="Barry K.W."/>
            <person name="Cichocki N."/>
            <person name="Veneault-Fourrey C."/>
            <person name="LaButti K."/>
            <person name="Lindquist E.A."/>
            <person name="Lipzen A."/>
            <person name="Lundell T."/>
            <person name="Morin E."/>
            <person name="Murat C."/>
            <person name="Riley R."/>
            <person name="Ohm R."/>
            <person name="Sun H."/>
            <person name="Tunlid A."/>
            <person name="Henrissat B."/>
            <person name="Grigoriev I.V."/>
            <person name="Hibbett D.S."/>
            <person name="Martin F."/>
        </authorList>
    </citation>
    <scope>NUCLEOTIDE SEQUENCE [LARGE SCALE GENOMIC DNA]</scope>
    <source>
        <strain evidence="3">MUT 4182</strain>
    </source>
</reference>
<evidence type="ECO:0000313" key="2">
    <source>
        <dbReference type="EMBL" id="KIO23261.1"/>
    </source>
</evidence>
<dbReference type="HOGENOM" id="CLU_2151890_0_0_1"/>
<organism evidence="1 3">
    <name type="scientific">Tulasnella calospora MUT 4182</name>
    <dbReference type="NCBI Taxonomy" id="1051891"/>
    <lineage>
        <taxon>Eukaryota</taxon>
        <taxon>Fungi</taxon>
        <taxon>Dikarya</taxon>
        <taxon>Basidiomycota</taxon>
        <taxon>Agaricomycotina</taxon>
        <taxon>Agaricomycetes</taxon>
        <taxon>Cantharellales</taxon>
        <taxon>Tulasnellaceae</taxon>
        <taxon>Tulasnella</taxon>
    </lineage>
</organism>
<evidence type="ECO:0000313" key="3">
    <source>
        <dbReference type="Proteomes" id="UP000054248"/>
    </source>
</evidence>
<reference evidence="1 3" key="1">
    <citation type="submission" date="2014-04" db="EMBL/GenBank/DDBJ databases">
        <authorList>
            <consortium name="DOE Joint Genome Institute"/>
            <person name="Kuo A."/>
            <person name="Girlanda M."/>
            <person name="Perotto S."/>
            <person name="Kohler A."/>
            <person name="Nagy L.G."/>
            <person name="Floudas D."/>
            <person name="Copeland A."/>
            <person name="Barry K.W."/>
            <person name="Cichocki N."/>
            <person name="Veneault-Fourrey C."/>
            <person name="LaButti K."/>
            <person name="Lindquist E.A."/>
            <person name="Lipzen A."/>
            <person name="Lundell T."/>
            <person name="Morin E."/>
            <person name="Murat C."/>
            <person name="Sun H."/>
            <person name="Tunlid A."/>
            <person name="Henrissat B."/>
            <person name="Grigoriev I.V."/>
            <person name="Hibbett D.S."/>
            <person name="Martin F."/>
            <person name="Nordberg H.P."/>
            <person name="Cantor M.N."/>
            <person name="Hua S.X."/>
        </authorList>
    </citation>
    <scope>NUCLEOTIDE SEQUENCE [LARGE SCALE GENOMIC DNA]</scope>
    <source>
        <strain evidence="1 3">MUT 4182</strain>
    </source>
</reference>
<protein>
    <submittedName>
        <fullName evidence="1">Uncharacterized protein</fullName>
    </submittedName>
</protein>
<accession>A0A0C3L6Q1</accession>